<dbReference type="InterPro" id="IPR013325">
    <property type="entry name" value="RNA_pol_sigma_r2"/>
</dbReference>
<dbReference type="InterPro" id="IPR039425">
    <property type="entry name" value="RNA_pol_sigma-70-like"/>
</dbReference>
<evidence type="ECO:0000256" key="1">
    <source>
        <dbReference type="ARBA" id="ARBA00010641"/>
    </source>
</evidence>
<dbReference type="SUPFAM" id="SSF88659">
    <property type="entry name" value="Sigma3 and sigma4 domains of RNA polymerase sigma factors"/>
    <property type="match status" value="1"/>
</dbReference>
<gene>
    <name evidence="8" type="ORF">QYS47_32245</name>
</gene>
<feature type="domain" description="RNA polymerase sigma factor 70 region 4 type 2" evidence="7">
    <location>
        <begin position="111"/>
        <end position="161"/>
    </location>
</feature>
<dbReference type="Gene3D" id="1.10.1740.10">
    <property type="match status" value="1"/>
</dbReference>
<dbReference type="Pfam" id="PF08281">
    <property type="entry name" value="Sigma70_r4_2"/>
    <property type="match status" value="1"/>
</dbReference>
<dbReference type="GO" id="GO:0003677">
    <property type="term" value="F:DNA binding"/>
    <property type="evidence" value="ECO:0007669"/>
    <property type="project" value="UniProtKB-KW"/>
</dbReference>
<dbReference type="InterPro" id="IPR007627">
    <property type="entry name" value="RNA_pol_sigma70_r2"/>
</dbReference>
<comment type="similarity">
    <text evidence="1">Belongs to the sigma-70 factor family. ECF subfamily.</text>
</comment>
<dbReference type="InterPro" id="IPR014284">
    <property type="entry name" value="RNA_pol_sigma-70_dom"/>
</dbReference>
<evidence type="ECO:0000259" key="6">
    <source>
        <dbReference type="Pfam" id="PF04542"/>
    </source>
</evidence>
<dbReference type="Gene3D" id="1.10.10.10">
    <property type="entry name" value="Winged helix-like DNA-binding domain superfamily/Winged helix DNA-binding domain"/>
    <property type="match status" value="1"/>
</dbReference>
<sequence length="170" mass="19753">MSESKQDVCQEKVYSKLFSAHAKDLHNFLYYKYGDAFNPGDVVQEAFVKLWNNCASVPFEKAKSFLFTVAKNFILNEIDKSKTAQKYSALKPKSYTHENPEYLLEEQEYQNKLESAINELTEEMRVTFLLNRIEGKKHQEIADMLGISRKAVEKRIYKALALIREKVEGI</sequence>
<evidence type="ECO:0000313" key="8">
    <source>
        <dbReference type="EMBL" id="WNB16915.1"/>
    </source>
</evidence>
<dbReference type="InterPro" id="IPR036388">
    <property type="entry name" value="WH-like_DNA-bd_sf"/>
</dbReference>
<dbReference type="GO" id="GO:0016987">
    <property type="term" value="F:sigma factor activity"/>
    <property type="evidence" value="ECO:0007669"/>
    <property type="project" value="UniProtKB-KW"/>
</dbReference>
<dbReference type="RefSeq" id="WP_322345904.1">
    <property type="nucleotide sequence ID" value="NZ_CP129968.2"/>
</dbReference>
<evidence type="ECO:0000256" key="3">
    <source>
        <dbReference type="ARBA" id="ARBA00023082"/>
    </source>
</evidence>
<dbReference type="InterPro" id="IPR013249">
    <property type="entry name" value="RNA_pol_sigma70_r4_t2"/>
</dbReference>
<feature type="domain" description="RNA polymerase sigma-70 region 2" evidence="6">
    <location>
        <begin position="17"/>
        <end position="81"/>
    </location>
</feature>
<dbReference type="PANTHER" id="PTHR43133:SF8">
    <property type="entry name" value="RNA POLYMERASE SIGMA FACTOR HI_1459-RELATED"/>
    <property type="match status" value="1"/>
</dbReference>
<keyword evidence="5" id="KW-0804">Transcription</keyword>
<keyword evidence="4" id="KW-0238">DNA-binding</keyword>
<dbReference type="KEGG" id="marp:QYS47_32245"/>
<dbReference type="AlphaFoldDB" id="A0AA51ZSA7"/>
<dbReference type="GO" id="GO:0006352">
    <property type="term" value="P:DNA-templated transcription initiation"/>
    <property type="evidence" value="ECO:0007669"/>
    <property type="project" value="InterPro"/>
</dbReference>
<dbReference type="CDD" id="cd06171">
    <property type="entry name" value="Sigma70_r4"/>
    <property type="match status" value="1"/>
</dbReference>
<proteinExistence type="inferred from homology"/>
<dbReference type="InterPro" id="IPR013324">
    <property type="entry name" value="RNA_pol_sigma_r3/r4-like"/>
</dbReference>
<organism evidence="8">
    <name type="scientific">Marivirga arenosa</name>
    <dbReference type="NCBI Taxonomy" id="3059076"/>
    <lineage>
        <taxon>Bacteria</taxon>
        <taxon>Pseudomonadati</taxon>
        <taxon>Bacteroidota</taxon>
        <taxon>Cytophagia</taxon>
        <taxon>Cytophagales</taxon>
        <taxon>Marivirgaceae</taxon>
        <taxon>Marivirga</taxon>
    </lineage>
</organism>
<evidence type="ECO:0000256" key="2">
    <source>
        <dbReference type="ARBA" id="ARBA00023015"/>
    </source>
</evidence>
<evidence type="ECO:0000259" key="7">
    <source>
        <dbReference type="Pfam" id="PF08281"/>
    </source>
</evidence>
<dbReference type="Pfam" id="PF04542">
    <property type="entry name" value="Sigma70_r2"/>
    <property type="match status" value="1"/>
</dbReference>
<protein>
    <submittedName>
        <fullName evidence="8">Sigma-70 family RNA polymerase sigma factor</fullName>
    </submittedName>
</protein>
<evidence type="ECO:0000256" key="5">
    <source>
        <dbReference type="ARBA" id="ARBA00023163"/>
    </source>
</evidence>
<accession>A0AA51ZSA7</accession>
<reference evidence="8" key="1">
    <citation type="submission" date="2023-08" db="EMBL/GenBank/DDBJ databases">
        <title>Comparative genomics and taxonomic characterization of three novel marine species of genus Marivirga.</title>
        <authorList>
            <person name="Muhammad N."/>
            <person name="Kim S.-G."/>
        </authorList>
    </citation>
    <scope>NUCLEOTIDE SEQUENCE</scope>
    <source>
        <strain evidence="8">BKB1-2</strain>
    </source>
</reference>
<dbReference type="Proteomes" id="UP001232019">
    <property type="component" value="Chromosome"/>
</dbReference>
<keyword evidence="2" id="KW-0805">Transcription regulation</keyword>
<keyword evidence="3" id="KW-0731">Sigma factor</keyword>
<dbReference type="EMBL" id="CP129968">
    <property type="protein sequence ID" value="WNB16915.1"/>
    <property type="molecule type" value="Genomic_DNA"/>
</dbReference>
<dbReference type="SUPFAM" id="SSF88946">
    <property type="entry name" value="Sigma2 domain of RNA polymerase sigma factors"/>
    <property type="match status" value="1"/>
</dbReference>
<name>A0AA51ZSA7_9BACT</name>
<evidence type="ECO:0000256" key="4">
    <source>
        <dbReference type="ARBA" id="ARBA00023125"/>
    </source>
</evidence>
<dbReference type="NCBIfam" id="TIGR02937">
    <property type="entry name" value="sigma70-ECF"/>
    <property type="match status" value="1"/>
</dbReference>
<dbReference type="PANTHER" id="PTHR43133">
    <property type="entry name" value="RNA POLYMERASE ECF-TYPE SIGMA FACTO"/>
    <property type="match status" value="1"/>
</dbReference>